<organism evidence="1 2">
    <name type="scientific">Eumeta variegata</name>
    <name type="common">Bagworm moth</name>
    <name type="synonym">Eumeta japonica</name>
    <dbReference type="NCBI Taxonomy" id="151549"/>
    <lineage>
        <taxon>Eukaryota</taxon>
        <taxon>Metazoa</taxon>
        <taxon>Ecdysozoa</taxon>
        <taxon>Arthropoda</taxon>
        <taxon>Hexapoda</taxon>
        <taxon>Insecta</taxon>
        <taxon>Pterygota</taxon>
        <taxon>Neoptera</taxon>
        <taxon>Endopterygota</taxon>
        <taxon>Lepidoptera</taxon>
        <taxon>Glossata</taxon>
        <taxon>Ditrysia</taxon>
        <taxon>Tineoidea</taxon>
        <taxon>Psychidae</taxon>
        <taxon>Oiketicinae</taxon>
        <taxon>Eumeta</taxon>
    </lineage>
</organism>
<evidence type="ECO:0000313" key="2">
    <source>
        <dbReference type="Proteomes" id="UP000299102"/>
    </source>
</evidence>
<name>A0A4C1SPM8_EUMVA</name>
<accession>A0A4C1SPM8</accession>
<proteinExistence type="predicted"/>
<dbReference type="EMBL" id="BGZK01000009">
    <property type="protein sequence ID" value="GBP03140.1"/>
    <property type="molecule type" value="Genomic_DNA"/>
</dbReference>
<dbReference type="Proteomes" id="UP000299102">
    <property type="component" value="Unassembled WGS sequence"/>
</dbReference>
<evidence type="ECO:0000313" key="1">
    <source>
        <dbReference type="EMBL" id="GBP03140.1"/>
    </source>
</evidence>
<protein>
    <submittedName>
        <fullName evidence="1">Uncharacterized protein</fullName>
    </submittedName>
</protein>
<keyword evidence="2" id="KW-1185">Reference proteome</keyword>
<comment type="caution">
    <text evidence="1">The sequence shown here is derived from an EMBL/GenBank/DDBJ whole genome shotgun (WGS) entry which is preliminary data.</text>
</comment>
<gene>
    <name evidence="1" type="ORF">EVAR_2600_1</name>
</gene>
<reference evidence="1 2" key="1">
    <citation type="journal article" date="2019" name="Commun. Biol.">
        <title>The bagworm genome reveals a unique fibroin gene that provides high tensile strength.</title>
        <authorList>
            <person name="Kono N."/>
            <person name="Nakamura H."/>
            <person name="Ohtoshi R."/>
            <person name="Tomita M."/>
            <person name="Numata K."/>
            <person name="Arakawa K."/>
        </authorList>
    </citation>
    <scope>NUCLEOTIDE SEQUENCE [LARGE SCALE GENOMIC DNA]</scope>
</reference>
<sequence length="96" mass="10597">MKIIAHYSPTIPKQNRANKRPLLPSANRYRIISTYVTTSSSIECPRAGDGPRGPTLIRPGAGHASLIREDLGSETIHIVIHTSFDPNRPPRARPSF</sequence>
<dbReference type="AlphaFoldDB" id="A0A4C1SPM8"/>